<proteinExistence type="predicted"/>
<name>A0A5N6LBV0_9ASTR</name>
<evidence type="ECO:0000313" key="1">
    <source>
        <dbReference type="EMBL" id="KAD0286863.1"/>
    </source>
</evidence>
<dbReference type="AlphaFoldDB" id="A0A5N6LBV0"/>
<gene>
    <name evidence="1" type="ORF">E3N88_44509</name>
</gene>
<keyword evidence="2" id="KW-1185">Reference proteome</keyword>
<organism evidence="1 2">
    <name type="scientific">Mikania micrantha</name>
    <name type="common">bitter vine</name>
    <dbReference type="NCBI Taxonomy" id="192012"/>
    <lineage>
        <taxon>Eukaryota</taxon>
        <taxon>Viridiplantae</taxon>
        <taxon>Streptophyta</taxon>
        <taxon>Embryophyta</taxon>
        <taxon>Tracheophyta</taxon>
        <taxon>Spermatophyta</taxon>
        <taxon>Magnoliopsida</taxon>
        <taxon>eudicotyledons</taxon>
        <taxon>Gunneridae</taxon>
        <taxon>Pentapetalae</taxon>
        <taxon>asterids</taxon>
        <taxon>campanulids</taxon>
        <taxon>Asterales</taxon>
        <taxon>Asteraceae</taxon>
        <taxon>Asteroideae</taxon>
        <taxon>Heliantheae alliance</taxon>
        <taxon>Eupatorieae</taxon>
        <taxon>Mikania</taxon>
    </lineage>
</organism>
<protein>
    <submittedName>
        <fullName evidence="1">Uncharacterized protein</fullName>
    </submittedName>
</protein>
<accession>A0A5N6LBV0</accession>
<evidence type="ECO:0000313" key="2">
    <source>
        <dbReference type="Proteomes" id="UP000326396"/>
    </source>
</evidence>
<dbReference type="Proteomes" id="UP000326396">
    <property type="component" value="Unassembled WGS sequence"/>
</dbReference>
<dbReference type="OrthoDB" id="10067222at2759"/>
<sequence>MPKPPNALLSTRVSLPHGGWGVPDPVSACHAMGRPCATRPRMVTRPGRMARPWGRPKATLPLTIPRHVFKSSAKDSTRRLIRIVIQDSPHDSSIAQAKPMTRAFGGQGPYCWSANRRRAHALHLARILT</sequence>
<comment type="caution">
    <text evidence="1">The sequence shown here is derived from an EMBL/GenBank/DDBJ whole genome shotgun (WGS) entry which is preliminary data.</text>
</comment>
<dbReference type="EMBL" id="SZYD01001810">
    <property type="protein sequence ID" value="KAD0286863.1"/>
    <property type="molecule type" value="Genomic_DNA"/>
</dbReference>
<reference evidence="1 2" key="1">
    <citation type="submission" date="2019-05" db="EMBL/GenBank/DDBJ databases">
        <title>Mikania micrantha, genome provides insights into the molecular mechanism of rapid growth.</title>
        <authorList>
            <person name="Liu B."/>
        </authorList>
    </citation>
    <scope>NUCLEOTIDE SEQUENCE [LARGE SCALE GENOMIC DNA]</scope>
    <source>
        <strain evidence="1">NLD-2019</strain>
        <tissue evidence="1">Leaf</tissue>
    </source>
</reference>